<evidence type="ECO:0000313" key="2">
    <source>
        <dbReference type="Proteomes" id="UP001165740"/>
    </source>
</evidence>
<dbReference type="Proteomes" id="UP001165740">
    <property type="component" value="Chromosome 9"/>
</dbReference>
<dbReference type="RefSeq" id="XP_055897165.1">
    <property type="nucleotide sequence ID" value="XM_056041190.1"/>
</dbReference>
<keyword evidence="2" id="KW-1185">Reference proteome</keyword>
<gene>
    <name evidence="3" type="primary">LOC129928172</name>
</gene>
<keyword evidence="1" id="KW-0732">Signal</keyword>
<dbReference type="GeneID" id="129928172"/>
<evidence type="ECO:0000313" key="3">
    <source>
        <dbReference type="RefSeq" id="XP_055897165.1"/>
    </source>
</evidence>
<proteinExistence type="predicted"/>
<organism evidence="2 3">
    <name type="scientific">Biomphalaria glabrata</name>
    <name type="common">Bloodfluke planorb</name>
    <name type="synonym">Freshwater snail</name>
    <dbReference type="NCBI Taxonomy" id="6526"/>
    <lineage>
        <taxon>Eukaryota</taxon>
        <taxon>Metazoa</taxon>
        <taxon>Spiralia</taxon>
        <taxon>Lophotrochozoa</taxon>
        <taxon>Mollusca</taxon>
        <taxon>Gastropoda</taxon>
        <taxon>Heterobranchia</taxon>
        <taxon>Euthyneura</taxon>
        <taxon>Panpulmonata</taxon>
        <taxon>Hygrophila</taxon>
        <taxon>Lymnaeoidea</taxon>
        <taxon>Planorbidae</taxon>
        <taxon>Biomphalaria</taxon>
    </lineage>
</organism>
<feature type="chain" id="PRO_5040985107" evidence="1">
    <location>
        <begin position="24"/>
        <end position="188"/>
    </location>
</feature>
<protein>
    <submittedName>
        <fullName evidence="3">Uncharacterized protein LOC129928172</fullName>
    </submittedName>
</protein>
<feature type="signal peptide" evidence="1">
    <location>
        <begin position="1"/>
        <end position="23"/>
    </location>
</feature>
<dbReference type="AlphaFoldDB" id="A0A9W3BCK3"/>
<evidence type="ECO:0000256" key="1">
    <source>
        <dbReference type="SAM" id="SignalP"/>
    </source>
</evidence>
<reference evidence="3" key="1">
    <citation type="submission" date="2025-08" db="UniProtKB">
        <authorList>
            <consortium name="RefSeq"/>
        </authorList>
    </citation>
    <scope>IDENTIFICATION</scope>
</reference>
<sequence length="188" mass="21822">MAFKDILITICTVSWITCSLLDARTVKNIQVERNVATDMCPTPKAPLNGQVDCEYSDALQIEIFCRVSCKTGYMFDKTDSLDFMFPCDVATGFFDTVITPDCIRKFRFSLAYTETLRTLMEPLFTNISFYHSIRRRSAMFSLAYIQIMLCELNEINKVYRCETRLGENKRDIFFSFYVHSKCVLEMCP</sequence>
<name>A0A9W3BCK3_BIOGL</name>
<dbReference type="Gene3D" id="2.10.70.10">
    <property type="entry name" value="Complement Module, domain 1"/>
    <property type="match status" value="1"/>
</dbReference>
<accession>A0A9W3BCK3</accession>